<dbReference type="OrthoDB" id="372487at2759"/>
<keyword evidence="5" id="KW-0732">Signal</keyword>
<dbReference type="Pfam" id="PF17846">
    <property type="entry name" value="XRN_M"/>
    <property type="match status" value="2"/>
</dbReference>
<dbReference type="PANTHER" id="PTHR12341:SF7">
    <property type="entry name" value="5'-3' EXORIBONUCLEASE 1"/>
    <property type="match status" value="1"/>
</dbReference>
<protein>
    <submittedName>
        <fullName evidence="8">XRN 5-3 exonuclease N-terminus</fullName>
        <ecNumber evidence="8">3.1.13.-</ecNumber>
    </submittedName>
</protein>
<feature type="domain" description="Xrn1 helical" evidence="7">
    <location>
        <begin position="433"/>
        <end position="595"/>
    </location>
</feature>
<organism evidence="8 9">
    <name type="scientific">Babesia microti (strain RI)</name>
    <dbReference type="NCBI Taxonomy" id="1133968"/>
    <lineage>
        <taxon>Eukaryota</taxon>
        <taxon>Sar</taxon>
        <taxon>Alveolata</taxon>
        <taxon>Apicomplexa</taxon>
        <taxon>Aconoidasida</taxon>
        <taxon>Piroplasmida</taxon>
        <taxon>Babesiidae</taxon>
        <taxon>Babesia</taxon>
    </lineage>
</organism>
<keyword evidence="3 8" id="KW-0269">Exonuclease</keyword>
<evidence type="ECO:0000256" key="1">
    <source>
        <dbReference type="ARBA" id="ARBA00022722"/>
    </source>
</evidence>
<evidence type="ECO:0000313" key="9">
    <source>
        <dbReference type="Proteomes" id="UP000002899"/>
    </source>
</evidence>
<feature type="domain" description="Xrn1 N-terminal" evidence="6">
    <location>
        <begin position="36"/>
        <end position="267"/>
    </location>
</feature>
<dbReference type="InterPro" id="IPR027073">
    <property type="entry name" value="5_3_exoribonuclease"/>
</dbReference>
<evidence type="ECO:0000256" key="5">
    <source>
        <dbReference type="SAM" id="SignalP"/>
    </source>
</evidence>
<keyword evidence="2 8" id="KW-0378">Hydrolase</keyword>
<dbReference type="EMBL" id="LN871598">
    <property type="protein sequence ID" value="SJK86630.1"/>
    <property type="molecule type" value="Genomic_DNA"/>
</dbReference>
<dbReference type="KEGG" id="bmic:BMR1_03g04011"/>
<dbReference type="GO" id="GO:0003723">
    <property type="term" value="F:RNA binding"/>
    <property type="evidence" value="ECO:0007669"/>
    <property type="project" value="TreeGrafter"/>
</dbReference>
<accession>A0A1R4ACC0</accession>
<keyword evidence="1" id="KW-0540">Nuclease</keyword>
<evidence type="ECO:0000256" key="2">
    <source>
        <dbReference type="ARBA" id="ARBA00022801"/>
    </source>
</evidence>
<gene>
    <name evidence="8" type="ORF">BMR1_03g04011</name>
</gene>
<dbReference type="AlphaFoldDB" id="A0A1R4ACC0"/>
<comment type="similarity">
    <text evidence="4">Belongs to the 5'-3' exonuclease family.</text>
</comment>
<dbReference type="GeneID" id="24425450"/>
<evidence type="ECO:0000256" key="4">
    <source>
        <dbReference type="ARBA" id="ARBA00038299"/>
    </source>
</evidence>
<dbReference type="EC" id="3.1.13.-" evidence="8"/>
<evidence type="ECO:0000256" key="3">
    <source>
        <dbReference type="ARBA" id="ARBA00022839"/>
    </source>
</evidence>
<dbReference type="GO" id="GO:0005634">
    <property type="term" value="C:nucleus"/>
    <property type="evidence" value="ECO:0007669"/>
    <property type="project" value="TreeGrafter"/>
</dbReference>
<dbReference type="Gene3D" id="1.25.40.1050">
    <property type="match status" value="1"/>
</dbReference>
<feature type="signal peptide" evidence="5">
    <location>
        <begin position="1"/>
        <end position="20"/>
    </location>
</feature>
<evidence type="ECO:0000259" key="6">
    <source>
        <dbReference type="Pfam" id="PF03159"/>
    </source>
</evidence>
<dbReference type="Pfam" id="PF03159">
    <property type="entry name" value="XRN_N"/>
    <property type="match status" value="1"/>
</dbReference>
<dbReference type="RefSeq" id="XP_021338765.1">
    <property type="nucleotide sequence ID" value="XM_021482220.1"/>
</dbReference>
<dbReference type="Proteomes" id="UP000002899">
    <property type="component" value="Chromosome III"/>
</dbReference>
<dbReference type="GO" id="GO:0004534">
    <property type="term" value="F:5'-3' RNA exonuclease activity"/>
    <property type="evidence" value="ECO:0007669"/>
    <property type="project" value="TreeGrafter"/>
</dbReference>
<keyword evidence="9" id="KW-1185">Reference proteome</keyword>
<dbReference type="VEuPathDB" id="PiroplasmaDB:BMR1_03g04011"/>
<reference evidence="8 9" key="3">
    <citation type="journal article" date="2016" name="Sci. Rep.">
        <title>Genome-wide diversity and gene expression profiling of Babesia microti isolates identify polymorphic genes that mediate host-pathogen interactions.</title>
        <authorList>
            <person name="Silva J.C."/>
            <person name="Cornillot E."/>
            <person name="McCracken C."/>
            <person name="Usmani-Brown S."/>
            <person name="Dwivedi A."/>
            <person name="Ifeonu O.O."/>
            <person name="Crabtree J."/>
            <person name="Gotia H.T."/>
            <person name="Virji A.Z."/>
            <person name="Reynes C."/>
            <person name="Colinge J."/>
            <person name="Kumar V."/>
            <person name="Lawres L."/>
            <person name="Pazzi J.E."/>
            <person name="Pablo J.V."/>
            <person name="Hung C."/>
            <person name="Brancato J."/>
            <person name="Kumari P."/>
            <person name="Orvis J."/>
            <person name="Tretina K."/>
            <person name="Chibucos M."/>
            <person name="Ott S."/>
            <person name="Sadzewicz L."/>
            <person name="Sengamalay N."/>
            <person name="Shetty A.C."/>
            <person name="Su Q."/>
            <person name="Tallon L."/>
            <person name="Fraser C.M."/>
            <person name="Frutos R."/>
            <person name="Molina D.M."/>
            <person name="Krause P.J."/>
            <person name="Ben Mamoun C."/>
        </authorList>
    </citation>
    <scope>NUCLEOTIDE SEQUENCE [LARGE SCALE GENOMIC DNA]</scope>
    <source>
        <strain evidence="8 9">RI</strain>
    </source>
</reference>
<reference evidence="8 9" key="1">
    <citation type="journal article" date="2012" name="Nucleic Acids Res.">
        <title>Sequencing of the smallest Apicomplexan genome from the human pathogen Babesia microti.</title>
        <authorList>
            <person name="Cornillot E."/>
            <person name="Hadj-Kaddour K."/>
            <person name="Dassouli A."/>
            <person name="Noel B."/>
            <person name="Ranwez V."/>
            <person name="Vacherie B."/>
            <person name="Augagneur Y."/>
            <person name="Bres V."/>
            <person name="Duclos A."/>
            <person name="Randazzo S."/>
            <person name="Carcy B."/>
            <person name="Debierre-Grockiego F."/>
            <person name="Delbecq S."/>
            <person name="Moubri-Menage K."/>
            <person name="Shams-Eldin H."/>
            <person name="Usmani-Brown S."/>
            <person name="Bringaud F."/>
            <person name="Wincker P."/>
            <person name="Vivares C.P."/>
            <person name="Schwarz R.T."/>
            <person name="Schetters T.P."/>
            <person name="Krause P.J."/>
            <person name="Gorenflot A."/>
            <person name="Berry V."/>
            <person name="Barbe V."/>
            <person name="Ben Mamoun C."/>
        </authorList>
    </citation>
    <scope>NUCLEOTIDE SEQUENCE [LARGE SCALE GENOMIC DNA]</scope>
    <source>
        <strain evidence="8 9">RI</strain>
    </source>
</reference>
<dbReference type="InterPro" id="IPR041412">
    <property type="entry name" value="Xrn1_helical"/>
</dbReference>
<evidence type="ECO:0000313" key="8">
    <source>
        <dbReference type="EMBL" id="SJK86630.1"/>
    </source>
</evidence>
<reference evidence="8 9" key="2">
    <citation type="journal article" date="2013" name="PLoS ONE">
        <title>Whole genome mapping and re-organization of the nuclear and mitochondrial genomes of Babesia microti isolates.</title>
        <authorList>
            <person name="Cornillot E."/>
            <person name="Dassouli A."/>
            <person name="Garg A."/>
            <person name="Pachikara N."/>
            <person name="Randazzo S."/>
            <person name="Depoix D."/>
            <person name="Carcy B."/>
            <person name="Delbecq S."/>
            <person name="Frutos R."/>
            <person name="Silva J.C."/>
            <person name="Sutton R."/>
            <person name="Krause P.J."/>
            <person name="Mamoun C.B."/>
        </authorList>
    </citation>
    <scope>NUCLEOTIDE SEQUENCE [LARGE SCALE GENOMIC DNA]</scope>
    <source>
        <strain evidence="8 9">RI</strain>
    </source>
</reference>
<name>A0A1R4ACC0_BABMR</name>
<feature type="domain" description="Xrn1 helical" evidence="7">
    <location>
        <begin position="345"/>
        <end position="419"/>
    </location>
</feature>
<dbReference type="PANTHER" id="PTHR12341">
    <property type="entry name" value="5'-&gt;3' EXORIBONUCLEASE"/>
    <property type="match status" value="1"/>
</dbReference>
<dbReference type="GO" id="GO:0000956">
    <property type="term" value="P:nuclear-transcribed mRNA catabolic process"/>
    <property type="evidence" value="ECO:0007669"/>
    <property type="project" value="TreeGrafter"/>
</dbReference>
<sequence length="608" mass="70482">MPLNVIFYLTIAFLSQNTQTFVINCNGHIYLQHLYGVPRLYGWIMDTVPFVTKTLASSKIGKNIDCLYLDLNGIYHPATHGNVPIQLDIGQSQRFKRIFTAISNIYSIIKPKKLLYLASDGVCPAAKINQQRTRRNRSSIGNIQDQINPERFANIQKQLETVLSSCGDNRTSTQPFTPNMISPGTEFIVTLENELRKWLFLKVSEGFFGNCDVVFSGSDVPGEGEHKIFQSIKSASRLSSMVYGLDADLMLLASLTQGNKCIILREKRGYTPHVAARRKPNPYYNSTTGLVHFHKRDFLTLQKRHFELVNLKAVAMHFYNRLVTKDKKKINYNGSEDDFVNSLTRDFVFLTFLAGNDFLPRVPAVDLADESFTPFILSYFKNFDQIGGFITNGDSYSISRFKKFLEFPSTFEQNWFRLRGLKLGIAEFTTNEYAKYYYKIKFGVDVTDQPEFIKGLVNDYLTGLHWNMFYYNRSYSCWNWSYKHHYAPLLTDMCKYKYKFNKQMFKNGKPVSQLTHLLSVCPPEDNYLLPEQLRDIDELNQYFPSDVEVDKDGYNNEWEYVVKMPFIDPQEVQNVVTNRLGDKPLKNPETERNRYGAPIHLKYNKPRK</sequence>
<dbReference type="InterPro" id="IPR004859">
    <property type="entry name" value="Xrn1_N"/>
</dbReference>
<feature type="chain" id="PRO_5012119444" evidence="5">
    <location>
        <begin position="21"/>
        <end position="608"/>
    </location>
</feature>
<proteinExistence type="inferred from homology"/>
<dbReference type="Gene3D" id="3.40.50.12390">
    <property type="match status" value="1"/>
</dbReference>
<evidence type="ECO:0000259" key="7">
    <source>
        <dbReference type="Pfam" id="PF17846"/>
    </source>
</evidence>